<dbReference type="Pfam" id="PF06013">
    <property type="entry name" value="WXG100"/>
    <property type="match status" value="1"/>
</dbReference>
<comment type="caution">
    <text evidence="2">The sequence shown here is derived from an EMBL/GenBank/DDBJ whole genome shotgun (WGS) entry which is preliminary data.</text>
</comment>
<dbReference type="RefSeq" id="WP_255920166.1">
    <property type="nucleotide sequence ID" value="NZ_JANFNG010000007.1"/>
</dbReference>
<dbReference type="EMBL" id="JANFNG010000007">
    <property type="protein sequence ID" value="MCQ4081254.1"/>
    <property type="molecule type" value="Genomic_DNA"/>
</dbReference>
<dbReference type="SUPFAM" id="SSF140453">
    <property type="entry name" value="EsxAB dimer-like"/>
    <property type="match status" value="1"/>
</dbReference>
<evidence type="ECO:0000313" key="3">
    <source>
        <dbReference type="Proteomes" id="UP001057702"/>
    </source>
</evidence>
<comment type="similarity">
    <text evidence="1">Belongs to the WXG100 family.</text>
</comment>
<organism evidence="2 3">
    <name type="scientific">Streptomyces humicola</name>
    <dbReference type="NCBI Taxonomy" id="2953240"/>
    <lineage>
        <taxon>Bacteria</taxon>
        <taxon>Bacillati</taxon>
        <taxon>Actinomycetota</taxon>
        <taxon>Actinomycetes</taxon>
        <taxon>Kitasatosporales</taxon>
        <taxon>Streptomycetaceae</taxon>
        <taxon>Streptomyces</taxon>
    </lineage>
</organism>
<sequence length="99" mass="10798">MANVNVTYEEMQAAATKLTNGQNEITNQLHALQSYVQQLVQHGYVTDRSSKAFEQSYAEFNKGATQTIDGLTGMAKFLQQAADAFRQADESLAHGIGKG</sequence>
<evidence type="ECO:0000313" key="2">
    <source>
        <dbReference type="EMBL" id="MCQ4081254.1"/>
    </source>
</evidence>
<accession>A0ABT1PU99</accession>
<dbReference type="InterPro" id="IPR010310">
    <property type="entry name" value="T7SS_ESAT-6-like"/>
</dbReference>
<dbReference type="NCBIfam" id="TIGR03930">
    <property type="entry name" value="WXG100_ESAT6"/>
    <property type="match status" value="1"/>
</dbReference>
<dbReference type="InterPro" id="IPR036689">
    <property type="entry name" value="ESAT-6-like_sf"/>
</dbReference>
<dbReference type="Proteomes" id="UP001057702">
    <property type="component" value="Unassembled WGS sequence"/>
</dbReference>
<keyword evidence="3" id="KW-1185">Reference proteome</keyword>
<protein>
    <recommendedName>
        <fullName evidence="1">ESAT-6-like protein</fullName>
    </recommendedName>
</protein>
<dbReference type="Gene3D" id="1.10.287.1060">
    <property type="entry name" value="ESAT-6-like"/>
    <property type="match status" value="1"/>
</dbReference>
<gene>
    <name evidence="2" type="ORF">NGB36_11745</name>
</gene>
<evidence type="ECO:0000256" key="1">
    <source>
        <dbReference type="RuleBase" id="RU362001"/>
    </source>
</evidence>
<proteinExistence type="inferred from homology"/>
<reference evidence="2" key="1">
    <citation type="submission" date="2022-06" db="EMBL/GenBank/DDBJ databases">
        <title>Draft genome sequence of Streptomyces sp. RB6PN25 isolated from peat swamp forest in Thailand.</title>
        <authorList>
            <person name="Duangmal K."/>
            <person name="Klaysubun C."/>
        </authorList>
    </citation>
    <scope>NUCLEOTIDE SEQUENCE</scope>
    <source>
        <strain evidence="2">RB6PN25</strain>
    </source>
</reference>
<name>A0ABT1PU99_9ACTN</name>